<dbReference type="Proteomes" id="UP000256884">
    <property type="component" value="Unassembled WGS sequence"/>
</dbReference>
<proteinExistence type="predicted"/>
<protein>
    <recommendedName>
        <fullName evidence="4">Spy/CpxP family protein refolding chaperone</fullName>
    </recommendedName>
</protein>
<evidence type="ECO:0000313" key="2">
    <source>
        <dbReference type="EMBL" id="REH54549.1"/>
    </source>
</evidence>
<dbReference type="EMBL" id="QUNS01000002">
    <property type="protein sequence ID" value="REH54549.1"/>
    <property type="molecule type" value="Genomic_DNA"/>
</dbReference>
<evidence type="ECO:0000256" key="1">
    <source>
        <dbReference type="SAM" id="MobiDB-lite"/>
    </source>
</evidence>
<sequence length="154" mass="18341">MKRLLTILILAVGFTVTTQAQKRDKAKHEKLTVEQKTELAVKKMTLQLDLTEAQQRQVKPLIAEQVAKRQEMWAKRKAMKKSGNKLTADQKYAMKSKMLDKQIAYKTKMKRILNEQQYERYEKMTARKMKRHSKKGDRKTHKKRKHRKENQSDK</sequence>
<organism evidence="2 3">
    <name type="scientific">Tenacibaculum gallaicum</name>
    <dbReference type="NCBI Taxonomy" id="561505"/>
    <lineage>
        <taxon>Bacteria</taxon>
        <taxon>Pseudomonadati</taxon>
        <taxon>Bacteroidota</taxon>
        <taxon>Flavobacteriia</taxon>
        <taxon>Flavobacteriales</taxon>
        <taxon>Flavobacteriaceae</taxon>
        <taxon>Tenacibaculum</taxon>
    </lineage>
</organism>
<accession>A0A3E0I7C7</accession>
<evidence type="ECO:0000313" key="3">
    <source>
        <dbReference type="Proteomes" id="UP000256884"/>
    </source>
</evidence>
<reference evidence="2 3" key="1">
    <citation type="submission" date="2018-08" db="EMBL/GenBank/DDBJ databases">
        <title>Genomic Encyclopedia of Type Strains, Phase IV (KMG-IV): sequencing the most valuable type-strain genomes for metagenomic binning, comparative biology and taxonomic classification.</title>
        <authorList>
            <person name="Goeker M."/>
        </authorList>
    </citation>
    <scope>NUCLEOTIDE SEQUENCE [LARGE SCALE GENOMIC DNA]</scope>
    <source>
        <strain evidence="2 3">DSM 18841</strain>
    </source>
</reference>
<keyword evidence="3" id="KW-1185">Reference proteome</keyword>
<feature type="compositionally biased region" description="Basic residues" evidence="1">
    <location>
        <begin position="126"/>
        <end position="148"/>
    </location>
</feature>
<evidence type="ECO:0008006" key="4">
    <source>
        <dbReference type="Google" id="ProtNLM"/>
    </source>
</evidence>
<comment type="caution">
    <text evidence="2">The sequence shown here is derived from an EMBL/GenBank/DDBJ whole genome shotgun (WGS) entry which is preliminary data.</text>
</comment>
<name>A0A3E0I7C7_9FLAO</name>
<feature type="region of interest" description="Disordered" evidence="1">
    <location>
        <begin position="116"/>
        <end position="154"/>
    </location>
</feature>
<dbReference type="AlphaFoldDB" id="A0A3E0I7C7"/>
<gene>
    <name evidence="2" type="ORF">C7448_10269</name>
</gene>